<dbReference type="Gene3D" id="1.25.40.10">
    <property type="entry name" value="Tetratricopeptide repeat domain"/>
    <property type="match status" value="1"/>
</dbReference>
<dbReference type="RefSeq" id="WP_066604206.1">
    <property type="nucleotide sequence ID" value="NZ_CP014230.1"/>
</dbReference>
<evidence type="ECO:0000256" key="1">
    <source>
        <dbReference type="ARBA" id="ARBA00022737"/>
    </source>
</evidence>
<keyword evidence="1" id="KW-0677">Repeat</keyword>
<dbReference type="Pfam" id="PF13181">
    <property type="entry name" value="TPR_8"/>
    <property type="match status" value="1"/>
</dbReference>
<sequence>MKLSAWILILCCVLAGCTGGRGSRSMEGTSLSASEVELRLNLAESYISNGQMQLALQELLKVEGAVSGQSRFHFDMGLVYLGLDEMDKAREGFAEAVRIDDNFGEAWNNLGKIHEAQNRPKEAEAAYLKALSILTYVTPEFPAYNLGALLMGQGRAKEAEEYARKALARNWRYIPAYRLLSEAFVAQNRMEDAEEVLKSGLEADMGSTATMLALAEQQIRMGKADEAGEMFQQIISQHPRSTEAKVARDYLNLMD</sequence>
<reference evidence="5" key="1">
    <citation type="submission" date="2016-02" db="EMBL/GenBank/DDBJ databases">
        <authorList>
            <person name="Holder M.E."/>
            <person name="Ajami N.J."/>
            <person name="Petrosino J.F."/>
        </authorList>
    </citation>
    <scope>NUCLEOTIDE SEQUENCE [LARGE SCALE GENOMIC DNA]</scope>
    <source>
        <strain evidence="5">DSM 12838</strain>
    </source>
</reference>
<dbReference type="OrthoDB" id="5484445at2"/>
<evidence type="ECO:0000256" key="3">
    <source>
        <dbReference type="PROSITE-ProRule" id="PRU00339"/>
    </source>
</evidence>
<dbReference type="PROSITE" id="PS51257">
    <property type="entry name" value="PROKAR_LIPOPROTEIN"/>
    <property type="match status" value="1"/>
</dbReference>
<evidence type="ECO:0000313" key="4">
    <source>
        <dbReference type="EMBL" id="AMD92543.1"/>
    </source>
</evidence>
<feature type="repeat" description="TPR" evidence="3">
    <location>
        <begin position="70"/>
        <end position="103"/>
    </location>
</feature>
<proteinExistence type="predicted"/>
<organism evidence="4 5">
    <name type="scientific">Desulfomicrobium orale DSM 12838</name>
    <dbReference type="NCBI Taxonomy" id="888061"/>
    <lineage>
        <taxon>Bacteria</taxon>
        <taxon>Pseudomonadati</taxon>
        <taxon>Thermodesulfobacteriota</taxon>
        <taxon>Desulfovibrionia</taxon>
        <taxon>Desulfovibrionales</taxon>
        <taxon>Desulfomicrobiaceae</taxon>
        <taxon>Desulfomicrobium</taxon>
    </lineage>
</organism>
<dbReference type="SMART" id="SM00028">
    <property type="entry name" value="TPR"/>
    <property type="match status" value="6"/>
</dbReference>
<dbReference type="PROSITE" id="PS50005">
    <property type="entry name" value="TPR"/>
    <property type="match status" value="1"/>
</dbReference>
<dbReference type="InterPro" id="IPR051685">
    <property type="entry name" value="Ycf3/AcsC/BcsC/TPR_MFPF"/>
</dbReference>
<dbReference type="Pfam" id="PF00515">
    <property type="entry name" value="TPR_1"/>
    <property type="match status" value="1"/>
</dbReference>
<dbReference type="EMBL" id="CP014230">
    <property type="protein sequence ID" value="AMD92543.1"/>
    <property type="molecule type" value="Genomic_DNA"/>
</dbReference>
<dbReference type="PANTHER" id="PTHR44943">
    <property type="entry name" value="CELLULOSE SYNTHASE OPERON PROTEIN C"/>
    <property type="match status" value="1"/>
</dbReference>
<dbReference type="SUPFAM" id="SSF48452">
    <property type="entry name" value="TPR-like"/>
    <property type="match status" value="1"/>
</dbReference>
<keyword evidence="5" id="KW-1185">Reference proteome</keyword>
<dbReference type="InterPro" id="IPR011990">
    <property type="entry name" value="TPR-like_helical_dom_sf"/>
</dbReference>
<dbReference type="Pfam" id="PF14559">
    <property type="entry name" value="TPR_19"/>
    <property type="match status" value="1"/>
</dbReference>
<name>A0A0X8JPJ9_9BACT</name>
<keyword evidence="2 3" id="KW-0802">TPR repeat</keyword>
<evidence type="ECO:0000256" key="2">
    <source>
        <dbReference type="ARBA" id="ARBA00022803"/>
    </source>
</evidence>
<dbReference type="PANTHER" id="PTHR44943:SF4">
    <property type="entry name" value="TPR REPEAT-CONTAINING PROTEIN MJ0798"/>
    <property type="match status" value="1"/>
</dbReference>
<evidence type="ECO:0000313" key="5">
    <source>
        <dbReference type="Proteomes" id="UP000063964"/>
    </source>
</evidence>
<gene>
    <name evidence="4" type="ORF">AXF15_05075</name>
</gene>
<dbReference type="Pfam" id="PF13174">
    <property type="entry name" value="TPR_6"/>
    <property type="match status" value="1"/>
</dbReference>
<protein>
    <submittedName>
        <fullName evidence="4">Uncharacterized protein</fullName>
    </submittedName>
</protein>
<dbReference type="InterPro" id="IPR019734">
    <property type="entry name" value="TPR_rpt"/>
</dbReference>
<dbReference type="AlphaFoldDB" id="A0A0X8JPJ9"/>
<dbReference type="KEGG" id="doa:AXF15_05075"/>
<accession>A0A0X8JPJ9</accession>
<dbReference type="Proteomes" id="UP000063964">
    <property type="component" value="Chromosome"/>
</dbReference>
<dbReference type="STRING" id="888061.AXF15_05075"/>